<protein>
    <recommendedName>
        <fullName evidence="5">Novel STAND NTPase 1 domain-containing protein</fullName>
    </recommendedName>
</protein>
<feature type="repeat" description="WD" evidence="3">
    <location>
        <begin position="918"/>
        <end position="959"/>
    </location>
</feature>
<feature type="transmembrane region" description="Helical" evidence="4">
    <location>
        <begin position="527"/>
        <end position="546"/>
    </location>
</feature>
<dbReference type="InterPro" id="IPR011047">
    <property type="entry name" value="Quinoprotein_ADH-like_sf"/>
</dbReference>
<proteinExistence type="predicted"/>
<feature type="repeat" description="WD" evidence="3">
    <location>
        <begin position="745"/>
        <end position="778"/>
    </location>
</feature>
<evidence type="ECO:0000256" key="1">
    <source>
        <dbReference type="ARBA" id="ARBA00022574"/>
    </source>
</evidence>
<keyword evidence="1 3" id="KW-0853">WD repeat</keyword>
<reference evidence="7" key="1">
    <citation type="journal article" date="2019" name="Int. J. Syst. Evol. Microbiol.">
        <title>The Global Catalogue of Microorganisms (GCM) 10K type strain sequencing project: providing services to taxonomists for standard genome sequencing and annotation.</title>
        <authorList>
            <consortium name="The Broad Institute Genomics Platform"/>
            <consortium name="The Broad Institute Genome Sequencing Center for Infectious Disease"/>
            <person name="Wu L."/>
            <person name="Ma J."/>
        </authorList>
    </citation>
    <scope>NUCLEOTIDE SEQUENCE [LARGE SCALE GENOMIC DNA]</scope>
    <source>
        <strain evidence="7">CGMCC 4.7641</strain>
    </source>
</reference>
<evidence type="ECO:0000313" key="7">
    <source>
        <dbReference type="Proteomes" id="UP001597483"/>
    </source>
</evidence>
<dbReference type="RefSeq" id="WP_378302938.1">
    <property type="nucleotide sequence ID" value="NZ_JBHUKS010000006.1"/>
</dbReference>
<keyword evidence="4" id="KW-0472">Membrane</keyword>
<dbReference type="PRINTS" id="PR00320">
    <property type="entry name" value="GPROTEINBRPT"/>
</dbReference>
<feature type="repeat" description="WD" evidence="3">
    <location>
        <begin position="963"/>
        <end position="1002"/>
    </location>
</feature>
<dbReference type="InterPro" id="IPR001680">
    <property type="entry name" value="WD40_rpt"/>
</dbReference>
<feature type="repeat" description="WD" evidence="3">
    <location>
        <begin position="1097"/>
        <end position="1130"/>
    </location>
</feature>
<keyword evidence="4" id="KW-0812">Transmembrane</keyword>
<dbReference type="InterPro" id="IPR020472">
    <property type="entry name" value="WD40_PAC1"/>
</dbReference>
<dbReference type="Proteomes" id="UP001597483">
    <property type="component" value="Unassembled WGS sequence"/>
</dbReference>
<dbReference type="PANTHER" id="PTHR22847:SF637">
    <property type="entry name" value="WD REPEAT DOMAIN 5B"/>
    <property type="match status" value="1"/>
</dbReference>
<dbReference type="PANTHER" id="PTHR22847">
    <property type="entry name" value="WD40 REPEAT PROTEIN"/>
    <property type="match status" value="1"/>
</dbReference>
<feature type="repeat" description="WD" evidence="3">
    <location>
        <begin position="1142"/>
        <end position="1176"/>
    </location>
</feature>
<feature type="repeat" description="WD" evidence="3">
    <location>
        <begin position="700"/>
        <end position="741"/>
    </location>
</feature>
<dbReference type="InterPro" id="IPR019775">
    <property type="entry name" value="WD40_repeat_CS"/>
</dbReference>
<dbReference type="InterPro" id="IPR011044">
    <property type="entry name" value="Quino_amine_DH_bsu"/>
</dbReference>
<dbReference type="SMART" id="SM00320">
    <property type="entry name" value="WD40"/>
    <property type="match status" value="14"/>
</dbReference>
<dbReference type="EMBL" id="JBHUKS010000006">
    <property type="protein sequence ID" value="MFD2467846.1"/>
    <property type="molecule type" value="Genomic_DNA"/>
</dbReference>
<accession>A0ABW5H3R3</accession>
<dbReference type="PROSITE" id="PS50294">
    <property type="entry name" value="WD_REPEATS_REGION"/>
    <property type="match status" value="10"/>
</dbReference>
<evidence type="ECO:0000256" key="3">
    <source>
        <dbReference type="PROSITE-ProRule" id="PRU00221"/>
    </source>
</evidence>
<feature type="domain" description="Novel STAND NTPase 1" evidence="5">
    <location>
        <begin position="100"/>
        <end position="472"/>
    </location>
</feature>
<sequence length="1256" mass="133502">MPREENPLAAGDGPLVEFARDLRLLREKAGKPPYRVLSARAHYSEAALSQAAAGRKLPSLDVTLAYVRACGGDRGEWERRWREASGALQPSMPPDEAESPYSGLAPFGVADAARFFGREKLVEDVLACLSAQRVAVVVGASGTGKTSLLRAGVVPKLTGPAVVLTPGAHPLEECHIHLARLAGTPVAAQSTEPRGLHQAVRRCVAEGSELVLVVDQFEEAFTLCADHAERARFIDQLLTAATTAHSGCRVILSVRADFYGDCVEHPALSRALRDGQVTVAPMTADELRVAVVKPAVRAGCVVETALVARIVSDAGGQHGVLPLVSHVLMETWRRRRGTTLTLKGYEAAGGIEHAVAHTAEVAFTALSAERRNTAQQVLLRLCTLGEGIEDTKRRARRDELDQLGGDVRPVLEHLAAARLVVLGEDSVEIAHEALIRSWPRLRAWLAEDREGLRVHRDLTDAAAAWRALDKDPGALYRGVRLALARSWAEDRDRALSKPERDFLTASVAENTRAEAAVRRRASQLRGLVALLIVLLLIAAGATWYALRAAQITAAQRNSALAQKVATQAPALRTADPALAGQLAVAAFRFDPTADTRGSLLSTVLGPRTTVLTGDAARRAVAFGQGGRVVASAGDSRTVRLWRLPSPHAPELAAEITGRSERVESLAFSPDGARLAAAGHDGVLSLWNVENPAAPRLLAAVQAHREAVYHVAFSPDGTALLTASNDGTAALWNVRDPSTPTRVSALTGHHGSVAWAEFAPGGRRAVTASDDGTVGLWDVTDLARPALTTRFPAHSPMVTSAVFSPDGTLLLTAGFDASARLWDLRAEGEPRLLSRLAQQRDSVQAARFSPDGRTVVTTGWDYTALLWDVSAPAAPTVLDTIAGHTNVVWTADFSPDGRVVATGGNDGTVRLADVPGRVLGGHTDTVRASVVSADGRTAATGSRDGTVRLWDVHDPDRPRRLALPASAMNQVRSLALNRNVLAAGDTDGLVRLWDVSDPAHARLLPRTIKHPGTARTIGFSPDGALLAVGGDDPEHVIRLWSLREPSAPVLAGEVTGATDFAPALAFSPRGGLLAAAMSNTVRLTDVSDPARPRLVATLQGHTDRVLALDFAPDGRHLVSSGLDRTARIWDVHDPRAPVPVSTLTGHQGAVPAVAYSPDGSRIATAGYDHTARLWEVRDLRAPTPWATLSGHTDEVHTVAFFPDGRNLLTGGRDGSGLLWRIDQDDAAAEACALAHPLATAEQLSSYFPDADVSAPCR</sequence>
<evidence type="ECO:0000256" key="4">
    <source>
        <dbReference type="SAM" id="Phobius"/>
    </source>
</evidence>
<dbReference type="PROSITE" id="PS00678">
    <property type="entry name" value="WD_REPEATS_1"/>
    <property type="match status" value="9"/>
</dbReference>
<gene>
    <name evidence="6" type="ORF">ACFSVL_10600</name>
</gene>
<dbReference type="InterPro" id="IPR027417">
    <property type="entry name" value="P-loop_NTPase"/>
</dbReference>
<evidence type="ECO:0000256" key="2">
    <source>
        <dbReference type="ARBA" id="ARBA00022737"/>
    </source>
</evidence>
<dbReference type="PROSITE" id="PS50082">
    <property type="entry name" value="WD_REPEATS_2"/>
    <property type="match status" value="11"/>
</dbReference>
<dbReference type="Pfam" id="PF20703">
    <property type="entry name" value="nSTAND1"/>
    <property type="match status" value="1"/>
</dbReference>
<organism evidence="6 7">
    <name type="scientific">Amycolatopsis silviterrae</name>
    <dbReference type="NCBI Taxonomy" id="1656914"/>
    <lineage>
        <taxon>Bacteria</taxon>
        <taxon>Bacillati</taxon>
        <taxon>Actinomycetota</taxon>
        <taxon>Actinomycetes</taxon>
        <taxon>Pseudonocardiales</taxon>
        <taxon>Pseudonocardiaceae</taxon>
        <taxon>Amycolatopsis</taxon>
    </lineage>
</organism>
<dbReference type="Gene3D" id="2.130.10.10">
    <property type="entry name" value="YVTN repeat-like/Quinoprotein amine dehydrogenase"/>
    <property type="match status" value="4"/>
</dbReference>
<keyword evidence="2" id="KW-0677">Repeat</keyword>
<dbReference type="Pfam" id="PF00400">
    <property type="entry name" value="WD40"/>
    <property type="match status" value="11"/>
</dbReference>
<dbReference type="SUPFAM" id="SSF50998">
    <property type="entry name" value="Quinoprotein alcohol dehydrogenase-like"/>
    <property type="match status" value="1"/>
</dbReference>
<feature type="repeat" description="WD" evidence="3">
    <location>
        <begin position="790"/>
        <end position="824"/>
    </location>
</feature>
<feature type="repeat" description="WD" evidence="3">
    <location>
        <begin position="655"/>
        <end position="696"/>
    </location>
</feature>
<keyword evidence="7" id="KW-1185">Reference proteome</keyword>
<evidence type="ECO:0000313" key="6">
    <source>
        <dbReference type="EMBL" id="MFD2467846.1"/>
    </source>
</evidence>
<dbReference type="CDD" id="cd00200">
    <property type="entry name" value="WD40"/>
    <property type="match status" value="2"/>
</dbReference>
<dbReference type="SUPFAM" id="SSF52540">
    <property type="entry name" value="P-loop containing nucleoside triphosphate hydrolases"/>
    <property type="match status" value="1"/>
</dbReference>
<name>A0ABW5H3R3_9PSEU</name>
<feature type="repeat" description="WD" evidence="3">
    <location>
        <begin position="835"/>
        <end position="876"/>
    </location>
</feature>
<feature type="repeat" description="WD" evidence="3">
    <location>
        <begin position="1187"/>
        <end position="1228"/>
    </location>
</feature>
<dbReference type="Gene3D" id="3.40.50.300">
    <property type="entry name" value="P-loop containing nucleotide triphosphate hydrolases"/>
    <property type="match status" value="1"/>
</dbReference>
<keyword evidence="4" id="KW-1133">Transmembrane helix</keyword>
<dbReference type="InterPro" id="IPR015943">
    <property type="entry name" value="WD40/YVTN_repeat-like_dom_sf"/>
</dbReference>
<feature type="repeat" description="WD" evidence="3">
    <location>
        <begin position="880"/>
        <end position="913"/>
    </location>
</feature>
<evidence type="ECO:0000259" key="5">
    <source>
        <dbReference type="Pfam" id="PF20703"/>
    </source>
</evidence>
<dbReference type="InterPro" id="IPR049052">
    <property type="entry name" value="nSTAND1"/>
</dbReference>
<dbReference type="SUPFAM" id="SSF50969">
    <property type="entry name" value="YVTN repeat-like/Quinoprotein amine dehydrogenase"/>
    <property type="match status" value="1"/>
</dbReference>
<comment type="caution">
    <text evidence="6">The sequence shown here is derived from an EMBL/GenBank/DDBJ whole genome shotgun (WGS) entry which is preliminary data.</text>
</comment>